<gene>
    <name evidence="1" type="ORF">L3049_13660</name>
</gene>
<dbReference type="RefSeq" id="WP_275110376.1">
    <property type="nucleotide sequence ID" value="NZ_JAKJSC010000002.1"/>
</dbReference>
<accession>A0ABT5VUF2</accession>
<dbReference type="Gene3D" id="1.50.10.100">
    <property type="entry name" value="Chondroitin AC/alginate lyase"/>
    <property type="match status" value="1"/>
</dbReference>
<dbReference type="InterPro" id="IPR008929">
    <property type="entry name" value="Chondroitin_lyas"/>
</dbReference>
<dbReference type="PROSITE" id="PS51257">
    <property type="entry name" value="PROKAR_LIPOPROTEIN"/>
    <property type="match status" value="1"/>
</dbReference>
<dbReference type="SUPFAM" id="SSF48230">
    <property type="entry name" value="Chondroitin AC/alginate lyase"/>
    <property type="match status" value="1"/>
</dbReference>
<comment type="caution">
    <text evidence="1">The sequence shown here is derived from an EMBL/GenBank/DDBJ whole genome shotgun (WGS) entry which is preliminary data.</text>
</comment>
<protein>
    <recommendedName>
        <fullName evidence="3">Alginate lyase domain-containing protein</fullName>
    </recommendedName>
</protein>
<dbReference type="Proteomes" id="UP001528920">
    <property type="component" value="Unassembled WGS sequence"/>
</dbReference>
<dbReference type="Gene3D" id="2.70.98.70">
    <property type="match status" value="1"/>
</dbReference>
<reference evidence="1 2" key="1">
    <citation type="submission" date="2022-01" db="EMBL/GenBank/DDBJ databases">
        <title>Labilibaculum sp. nov, a marine bacterium isolated from Antarctica.</title>
        <authorList>
            <person name="Dai W."/>
        </authorList>
    </citation>
    <scope>NUCLEOTIDE SEQUENCE [LARGE SCALE GENOMIC DNA]</scope>
    <source>
        <strain evidence="1 2">DW002</strain>
    </source>
</reference>
<sequence length="844" mass="96072">MGLFKLNVRLIRKLLFLLVILLSCSIQSYSIDSCHDNVTKECISLESKILSLNGNSGETVSYSFELKNSYDRTQIIRLSVRKVRELACKTALSDTLITLQPQANYKGTLKVIVSDRIPVGGQENITILVKDSQNIEEHSLKFITVRSTPHPFLLVTNEIIEESKAKIEKYPWAKENLAKMLNTLDKFQFPERKIITKPRPTKVWSSLSYIASDGEKAFQLALAYKLTNKVNYREKLIGFIKEVCDKEEGYLSIGAATTGVQVHEGNFFLFLAAACDIVYNEASLSDEDRENIKNTFRFYLKQNKGHMSSLGIMNHQASANAGAIFAALFLQDIEEVNYLIDADGGMADQISKGVMADGWWFEGTVNYCHLVTQRYVLVAQAFENFGWDLYHRRFPVEYKSKDFENAKEGFTGMKFDNWGPTGKNTRGVEDLVGAYIPMMDENAWVVSSNDSKLTKPDIYYELAYRHYRTDELAWVVKNSQRNSWVSLMYGLPNLPEVKDPRTNSDFAANVGLVALRSQGKEQKPEEQIQAYFKFGTHGGWHGHFDRTGMLALDRYGHKFFGTEMAWFGYGHAGYKECVQTSATHNMVVVDELQQEAVPSEQKLFYAGEMMQVSLTETNARWRKIPTFNIEKFPPWDDTDFETEPILQRRLSIVTDDYVLIADYVRASEKHTYDWMLHPIGLKSVKGAIKKGKELAVLSSSNTSPYKYFKAGQWYKKNKGTVVQFEDENVNLDVHLIWPKKTAILIANFPNGGKQSGIRNNPNRRTLGVRGEAKEILYLNVLEPYKGEAMITNIESVVSNEITVFLRDGRKQNISIDHLKGKAEDVQVQIVEVLNNVDLRKESTN</sequence>
<dbReference type="PANTHER" id="PTHR39210:SF1">
    <property type="entry name" value="HEPARIN-SULFATE LYASE"/>
    <property type="match status" value="1"/>
</dbReference>
<keyword evidence="2" id="KW-1185">Reference proteome</keyword>
<evidence type="ECO:0008006" key="3">
    <source>
        <dbReference type="Google" id="ProtNLM"/>
    </source>
</evidence>
<organism evidence="1 2">
    <name type="scientific">Paralabilibaculum antarcticum</name>
    <dbReference type="NCBI Taxonomy" id="2912572"/>
    <lineage>
        <taxon>Bacteria</taxon>
        <taxon>Pseudomonadati</taxon>
        <taxon>Bacteroidota</taxon>
        <taxon>Bacteroidia</taxon>
        <taxon>Marinilabiliales</taxon>
        <taxon>Marinifilaceae</taxon>
        <taxon>Paralabilibaculum</taxon>
    </lineage>
</organism>
<evidence type="ECO:0000313" key="1">
    <source>
        <dbReference type="EMBL" id="MDE5419047.1"/>
    </source>
</evidence>
<dbReference type="EMBL" id="JAKJSC010000002">
    <property type="protein sequence ID" value="MDE5419047.1"/>
    <property type="molecule type" value="Genomic_DNA"/>
</dbReference>
<name>A0ABT5VUF2_9BACT</name>
<dbReference type="PANTHER" id="PTHR39210">
    <property type="entry name" value="HEPARIN-SULFATE LYASE"/>
    <property type="match status" value="1"/>
</dbReference>
<evidence type="ECO:0000313" key="2">
    <source>
        <dbReference type="Proteomes" id="UP001528920"/>
    </source>
</evidence>
<proteinExistence type="predicted"/>